<feature type="region of interest" description="Disordered" evidence="1">
    <location>
        <begin position="1"/>
        <end position="21"/>
    </location>
</feature>
<dbReference type="AlphaFoldDB" id="A0A0K8PHJ3"/>
<accession>A0A0K8PHJ3</accession>
<protein>
    <submittedName>
        <fullName evidence="2">Uncharacterized protein</fullName>
    </submittedName>
</protein>
<organism evidence="2 3">
    <name type="scientific">Streptomyces azureus</name>
    <dbReference type="NCBI Taxonomy" id="146537"/>
    <lineage>
        <taxon>Bacteria</taxon>
        <taxon>Bacillati</taxon>
        <taxon>Actinomycetota</taxon>
        <taxon>Actinomycetes</taxon>
        <taxon>Kitasatosporales</taxon>
        <taxon>Streptomycetaceae</taxon>
        <taxon>Streptomyces</taxon>
    </lineage>
</organism>
<feature type="compositionally biased region" description="Low complexity" evidence="1">
    <location>
        <begin position="101"/>
        <end position="110"/>
    </location>
</feature>
<evidence type="ECO:0000256" key="1">
    <source>
        <dbReference type="SAM" id="MobiDB-lite"/>
    </source>
</evidence>
<name>A0A0K8PHJ3_STRAJ</name>
<dbReference type="PATRIC" id="fig|146537.3.peg.1689"/>
<dbReference type="EMBL" id="DF968221">
    <property type="protein sequence ID" value="GAP46864.1"/>
    <property type="molecule type" value="Genomic_DNA"/>
</dbReference>
<keyword evidence="3" id="KW-1185">Reference proteome</keyword>
<dbReference type="Proteomes" id="UP000053859">
    <property type="component" value="Unassembled WGS sequence"/>
</dbReference>
<feature type="compositionally biased region" description="Basic and acidic residues" evidence="1">
    <location>
        <begin position="1"/>
        <end position="15"/>
    </location>
</feature>
<reference evidence="2" key="1">
    <citation type="journal article" date="2015" name="Genome Announc.">
        <title>Draft Genome Sequence of Thiostrepton-Producing Streptomyces azureus ATCC 14921.</title>
        <authorList>
            <person name="Sakihara K."/>
            <person name="Maeda J."/>
            <person name="Tashiro K."/>
            <person name="Fujino Y."/>
            <person name="Kuhara S."/>
            <person name="Ohshima T."/>
            <person name="Ogata S."/>
            <person name="Doi K."/>
        </authorList>
    </citation>
    <scope>NUCLEOTIDE SEQUENCE [LARGE SCALE GENOMIC DNA]</scope>
    <source>
        <strain evidence="2">ATCC14921</strain>
    </source>
</reference>
<evidence type="ECO:0000313" key="3">
    <source>
        <dbReference type="Proteomes" id="UP000053859"/>
    </source>
</evidence>
<dbReference type="OrthoDB" id="4256099at2"/>
<sequence length="116" mass="12719">MPATKDQIEAARAQEAEADEQEYVTVPLAGHDGVTKDVRCVPSGRWRASTIRALNSGDVDTFMETNLHPDDFEIYEELDPTMDGFGKFVADVSRISGEALGKSSGPSRSSRSTRKR</sequence>
<evidence type="ECO:0000313" key="2">
    <source>
        <dbReference type="EMBL" id="GAP46864.1"/>
    </source>
</evidence>
<proteinExistence type="predicted"/>
<gene>
    <name evidence="2" type="ORF">SAZU_1601</name>
</gene>
<dbReference type="RefSeq" id="WP_059416142.1">
    <property type="nucleotide sequence ID" value="NZ_DF968221.1"/>
</dbReference>
<feature type="region of interest" description="Disordered" evidence="1">
    <location>
        <begin position="96"/>
        <end position="116"/>
    </location>
</feature>